<comment type="caution">
    <text evidence="1">The sequence shown here is derived from an EMBL/GenBank/DDBJ whole genome shotgun (WGS) entry which is preliminary data.</text>
</comment>
<reference evidence="1 2" key="1">
    <citation type="submission" date="2019-03" db="EMBL/GenBank/DDBJ databases">
        <title>Dyadobacter AR-3-6 sp. nov., isolated from arctic soil.</title>
        <authorList>
            <person name="Chaudhary D.K."/>
        </authorList>
    </citation>
    <scope>NUCLEOTIDE SEQUENCE [LARGE SCALE GENOMIC DNA]</scope>
    <source>
        <strain evidence="1 2">AR-3-6</strain>
    </source>
</reference>
<name>A0A4R5D9L0_9BACT</name>
<evidence type="ECO:0000313" key="1">
    <source>
        <dbReference type="EMBL" id="TDE10256.1"/>
    </source>
</evidence>
<proteinExistence type="predicted"/>
<sequence length="163" mass="18234">METNYNTQDTCTVTGIFATREDAENAFHILIELGYTPEEITLIMSEETQEKLYNPHSPQINFTSIDKDKTCVTISDAINTLGKYISFPGVALMVAADLNDGGVRALTGSVMSERYAQYFRTRINDGEIVIDFKPHSVLERNIVAGLWENYGGDPLVRHLRNVA</sequence>
<evidence type="ECO:0008006" key="3">
    <source>
        <dbReference type="Google" id="ProtNLM"/>
    </source>
</evidence>
<accession>A0A4R5D9L0</accession>
<gene>
    <name evidence="1" type="ORF">E0F88_28600</name>
</gene>
<dbReference type="EMBL" id="SMFL01000016">
    <property type="protein sequence ID" value="TDE10256.1"/>
    <property type="molecule type" value="Genomic_DNA"/>
</dbReference>
<keyword evidence="2" id="KW-1185">Reference proteome</keyword>
<evidence type="ECO:0000313" key="2">
    <source>
        <dbReference type="Proteomes" id="UP000294850"/>
    </source>
</evidence>
<dbReference type="Proteomes" id="UP000294850">
    <property type="component" value="Unassembled WGS sequence"/>
</dbReference>
<dbReference type="OrthoDB" id="949104at2"/>
<protein>
    <recommendedName>
        <fullName evidence="3">General stress protein 17M-like domain-containing protein</fullName>
    </recommendedName>
</protein>
<organism evidence="1 2">
    <name type="scientific">Dyadobacter psychrotolerans</name>
    <dbReference type="NCBI Taxonomy" id="2541721"/>
    <lineage>
        <taxon>Bacteria</taxon>
        <taxon>Pseudomonadati</taxon>
        <taxon>Bacteroidota</taxon>
        <taxon>Cytophagia</taxon>
        <taxon>Cytophagales</taxon>
        <taxon>Spirosomataceae</taxon>
        <taxon>Dyadobacter</taxon>
    </lineage>
</organism>
<dbReference type="RefSeq" id="WP_131961764.1">
    <property type="nucleotide sequence ID" value="NZ_SMFL01000016.1"/>
</dbReference>
<dbReference type="AlphaFoldDB" id="A0A4R5D9L0"/>